<evidence type="ECO:0000313" key="3">
    <source>
        <dbReference type="Proteomes" id="UP000815325"/>
    </source>
</evidence>
<proteinExistence type="predicted"/>
<sequence>MDKQIIHSIPAFHHVASMFFIILLVPPCILFPFSFSFPFLHLSHPWSGLPNHLWVSVVSCIQLSSRFLHTSETDSAN</sequence>
<feature type="transmembrane region" description="Helical" evidence="1">
    <location>
        <begin position="12"/>
        <end position="35"/>
    </location>
</feature>
<keyword evidence="3" id="KW-1185">Reference proteome</keyword>
<gene>
    <name evidence="2" type="ORF">DUNSADRAFT_16848</name>
</gene>
<keyword evidence="1" id="KW-0472">Membrane</keyword>
<organism evidence="2 3">
    <name type="scientific">Dunaliella salina</name>
    <name type="common">Green alga</name>
    <name type="synonym">Protococcus salinus</name>
    <dbReference type="NCBI Taxonomy" id="3046"/>
    <lineage>
        <taxon>Eukaryota</taxon>
        <taxon>Viridiplantae</taxon>
        <taxon>Chlorophyta</taxon>
        <taxon>core chlorophytes</taxon>
        <taxon>Chlorophyceae</taxon>
        <taxon>CS clade</taxon>
        <taxon>Chlamydomonadales</taxon>
        <taxon>Dunaliellaceae</taxon>
        <taxon>Dunaliella</taxon>
    </lineage>
</organism>
<keyword evidence="1" id="KW-0812">Transmembrane</keyword>
<reference evidence="2" key="1">
    <citation type="submission" date="2017-08" db="EMBL/GenBank/DDBJ databases">
        <authorList>
            <person name="Polle J.E."/>
            <person name="Barry K."/>
            <person name="Cushman J."/>
            <person name="Schmutz J."/>
            <person name="Tran D."/>
            <person name="Hathwaick L.T."/>
            <person name="Yim W.C."/>
            <person name="Jenkins J."/>
            <person name="Mckie-Krisberg Z.M."/>
            <person name="Prochnik S."/>
            <person name="Lindquist E."/>
            <person name="Dockter R.B."/>
            <person name="Adam C."/>
            <person name="Molina H."/>
            <person name="Bunkerborg J."/>
            <person name="Jin E."/>
            <person name="Buchheim M."/>
            <person name="Magnuson J."/>
        </authorList>
    </citation>
    <scope>NUCLEOTIDE SEQUENCE</scope>
    <source>
        <strain evidence="2">CCAP 19/18</strain>
    </source>
</reference>
<dbReference type="Proteomes" id="UP000815325">
    <property type="component" value="Unassembled WGS sequence"/>
</dbReference>
<dbReference type="EMBL" id="MU070229">
    <property type="protein sequence ID" value="KAF5828903.1"/>
    <property type="molecule type" value="Genomic_DNA"/>
</dbReference>
<comment type="caution">
    <text evidence="2">The sequence shown here is derived from an EMBL/GenBank/DDBJ whole genome shotgun (WGS) entry which is preliminary data.</text>
</comment>
<name>A0ABQ7G2S3_DUNSA</name>
<evidence type="ECO:0000313" key="2">
    <source>
        <dbReference type="EMBL" id="KAF5828903.1"/>
    </source>
</evidence>
<protein>
    <submittedName>
        <fullName evidence="2">Uncharacterized protein</fullName>
    </submittedName>
</protein>
<keyword evidence="1" id="KW-1133">Transmembrane helix</keyword>
<accession>A0ABQ7G2S3</accession>
<evidence type="ECO:0000256" key="1">
    <source>
        <dbReference type="SAM" id="Phobius"/>
    </source>
</evidence>